<dbReference type="GO" id="GO:0000978">
    <property type="term" value="F:RNA polymerase II cis-regulatory region sequence-specific DNA binding"/>
    <property type="evidence" value="ECO:0007669"/>
    <property type="project" value="TreeGrafter"/>
</dbReference>
<evidence type="ECO:0000256" key="3">
    <source>
        <dbReference type="ARBA" id="ARBA00022723"/>
    </source>
</evidence>
<dbReference type="InterPro" id="IPR013087">
    <property type="entry name" value="Znf_C2H2_type"/>
</dbReference>
<dbReference type="GO" id="GO:0060258">
    <property type="term" value="P:negative regulation of filamentous growth"/>
    <property type="evidence" value="ECO:0007669"/>
    <property type="project" value="UniProtKB-ARBA"/>
</dbReference>
<dbReference type="OrthoDB" id="6365676at2759"/>
<feature type="domain" description="C2H2-type" evidence="10">
    <location>
        <begin position="25"/>
        <end position="52"/>
    </location>
</feature>
<accession>A0A0D7BHA2</accession>
<name>A0A0D7BHA2_9AGAR</name>
<proteinExistence type="predicted"/>
<dbReference type="PROSITE" id="PS50157">
    <property type="entry name" value="ZINC_FINGER_C2H2_2"/>
    <property type="match status" value="2"/>
</dbReference>
<keyword evidence="3" id="KW-0479">Metal-binding</keyword>
<dbReference type="GO" id="GO:0031519">
    <property type="term" value="C:PcG protein complex"/>
    <property type="evidence" value="ECO:0007669"/>
    <property type="project" value="TreeGrafter"/>
</dbReference>
<comment type="subcellular location">
    <subcellularLocation>
        <location evidence="1">Nucleus</location>
    </subcellularLocation>
</comment>
<evidence type="ECO:0000256" key="8">
    <source>
        <dbReference type="PROSITE-ProRule" id="PRU00042"/>
    </source>
</evidence>
<keyword evidence="6" id="KW-0862">Zinc</keyword>
<dbReference type="FunFam" id="3.30.160.60:FF:001382">
    <property type="entry name" value="Transcriptional repressor"/>
    <property type="match status" value="1"/>
</dbReference>
<feature type="compositionally biased region" description="Polar residues" evidence="9">
    <location>
        <begin position="151"/>
        <end position="185"/>
    </location>
</feature>
<feature type="compositionally biased region" description="Basic residues" evidence="9">
    <location>
        <begin position="188"/>
        <end position="201"/>
    </location>
</feature>
<dbReference type="GO" id="GO:0008270">
    <property type="term" value="F:zinc ion binding"/>
    <property type="evidence" value="ECO:0007669"/>
    <property type="project" value="UniProtKB-KW"/>
</dbReference>
<dbReference type="GO" id="GO:0000981">
    <property type="term" value="F:DNA-binding transcription factor activity, RNA polymerase II-specific"/>
    <property type="evidence" value="ECO:0007669"/>
    <property type="project" value="TreeGrafter"/>
</dbReference>
<keyword evidence="12" id="KW-1185">Reference proteome</keyword>
<dbReference type="SMART" id="SM00355">
    <property type="entry name" value="ZnF_C2H2"/>
    <property type="match status" value="2"/>
</dbReference>
<dbReference type="GO" id="GO:0000785">
    <property type="term" value="C:chromatin"/>
    <property type="evidence" value="ECO:0007669"/>
    <property type="project" value="TreeGrafter"/>
</dbReference>
<evidence type="ECO:0000259" key="10">
    <source>
        <dbReference type="PROSITE" id="PS50157"/>
    </source>
</evidence>
<dbReference type="GO" id="GO:0000122">
    <property type="term" value="P:negative regulation of transcription by RNA polymerase II"/>
    <property type="evidence" value="ECO:0007669"/>
    <property type="project" value="UniProtKB-ARBA"/>
</dbReference>
<dbReference type="InterPro" id="IPR036236">
    <property type="entry name" value="Znf_C2H2_sf"/>
</dbReference>
<feature type="compositionally biased region" description="Polar residues" evidence="9">
    <location>
        <begin position="202"/>
        <end position="213"/>
    </location>
</feature>
<evidence type="ECO:0000256" key="9">
    <source>
        <dbReference type="SAM" id="MobiDB-lite"/>
    </source>
</evidence>
<organism evidence="11 12">
    <name type="scientific">Cylindrobasidium torrendii FP15055 ss-10</name>
    <dbReference type="NCBI Taxonomy" id="1314674"/>
    <lineage>
        <taxon>Eukaryota</taxon>
        <taxon>Fungi</taxon>
        <taxon>Dikarya</taxon>
        <taxon>Basidiomycota</taxon>
        <taxon>Agaricomycotina</taxon>
        <taxon>Agaricomycetes</taxon>
        <taxon>Agaricomycetidae</taxon>
        <taxon>Agaricales</taxon>
        <taxon>Marasmiineae</taxon>
        <taxon>Physalacriaceae</taxon>
        <taxon>Cylindrobasidium</taxon>
    </lineage>
</organism>
<feature type="region of interest" description="Disordered" evidence="9">
    <location>
        <begin position="96"/>
        <end position="271"/>
    </location>
</feature>
<feature type="compositionally biased region" description="Low complexity" evidence="9">
    <location>
        <begin position="9"/>
        <end position="18"/>
    </location>
</feature>
<evidence type="ECO:0000256" key="4">
    <source>
        <dbReference type="ARBA" id="ARBA00022737"/>
    </source>
</evidence>
<evidence type="ECO:0000256" key="1">
    <source>
        <dbReference type="ARBA" id="ARBA00004123"/>
    </source>
</evidence>
<dbReference type="Pfam" id="PF00096">
    <property type="entry name" value="zf-C2H2"/>
    <property type="match status" value="2"/>
</dbReference>
<evidence type="ECO:0000313" key="11">
    <source>
        <dbReference type="EMBL" id="KIY69026.1"/>
    </source>
</evidence>
<evidence type="ECO:0000256" key="5">
    <source>
        <dbReference type="ARBA" id="ARBA00022771"/>
    </source>
</evidence>
<dbReference type="STRING" id="1314674.A0A0D7BHA2"/>
<dbReference type="Proteomes" id="UP000054007">
    <property type="component" value="Unassembled WGS sequence"/>
</dbReference>
<reference evidence="11 12" key="1">
    <citation type="journal article" date="2015" name="Fungal Genet. Biol.">
        <title>Evolution of novel wood decay mechanisms in Agaricales revealed by the genome sequences of Fistulina hepatica and Cylindrobasidium torrendii.</title>
        <authorList>
            <person name="Floudas D."/>
            <person name="Held B.W."/>
            <person name="Riley R."/>
            <person name="Nagy L.G."/>
            <person name="Koehler G."/>
            <person name="Ransdell A.S."/>
            <person name="Younus H."/>
            <person name="Chow J."/>
            <person name="Chiniquy J."/>
            <person name="Lipzen A."/>
            <person name="Tritt A."/>
            <person name="Sun H."/>
            <person name="Haridas S."/>
            <person name="LaButti K."/>
            <person name="Ohm R.A."/>
            <person name="Kues U."/>
            <person name="Blanchette R.A."/>
            <person name="Grigoriev I.V."/>
            <person name="Minto R.E."/>
            <person name="Hibbett D.S."/>
        </authorList>
    </citation>
    <scope>NUCLEOTIDE SEQUENCE [LARGE SCALE GENOMIC DNA]</scope>
    <source>
        <strain evidence="11 12">FP15055 ss-10</strain>
    </source>
</reference>
<keyword evidence="4" id="KW-0677">Repeat</keyword>
<keyword evidence="2" id="KW-0678">Repressor</keyword>
<dbReference type="EMBL" id="KN880491">
    <property type="protein sequence ID" value="KIY69026.1"/>
    <property type="molecule type" value="Genomic_DNA"/>
</dbReference>
<evidence type="ECO:0000256" key="6">
    <source>
        <dbReference type="ARBA" id="ARBA00022833"/>
    </source>
</evidence>
<feature type="domain" description="C2H2-type" evidence="10">
    <location>
        <begin position="53"/>
        <end position="82"/>
    </location>
</feature>
<evidence type="ECO:0000313" key="12">
    <source>
        <dbReference type="Proteomes" id="UP000054007"/>
    </source>
</evidence>
<dbReference type="PANTHER" id="PTHR14003:SF19">
    <property type="entry name" value="YY2 TRANSCRIPTION FACTOR"/>
    <property type="match status" value="1"/>
</dbReference>
<evidence type="ECO:0000256" key="7">
    <source>
        <dbReference type="ARBA" id="ARBA00023242"/>
    </source>
</evidence>
<dbReference type="SUPFAM" id="SSF57667">
    <property type="entry name" value="beta-beta-alpha zinc fingers"/>
    <property type="match status" value="1"/>
</dbReference>
<dbReference type="PROSITE" id="PS00028">
    <property type="entry name" value="ZINC_FINGER_C2H2_1"/>
    <property type="match status" value="2"/>
</dbReference>
<protein>
    <recommendedName>
        <fullName evidence="10">C2H2-type domain-containing protein</fullName>
    </recommendedName>
</protein>
<evidence type="ECO:0000256" key="2">
    <source>
        <dbReference type="ARBA" id="ARBA00022491"/>
    </source>
</evidence>
<dbReference type="Gene3D" id="3.30.160.60">
    <property type="entry name" value="Classic Zinc Finger"/>
    <property type="match status" value="2"/>
</dbReference>
<dbReference type="GO" id="GO:0005667">
    <property type="term" value="C:transcription regulator complex"/>
    <property type="evidence" value="ECO:0007669"/>
    <property type="project" value="TreeGrafter"/>
</dbReference>
<feature type="compositionally biased region" description="Low complexity" evidence="9">
    <location>
        <begin position="133"/>
        <end position="150"/>
    </location>
</feature>
<keyword evidence="7" id="KW-0539">Nucleus</keyword>
<feature type="region of interest" description="Disordered" evidence="9">
    <location>
        <begin position="1"/>
        <end position="27"/>
    </location>
</feature>
<keyword evidence="5 8" id="KW-0863">Zinc-finger</keyword>
<dbReference type="AlphaFoldDB" id="A0A0D7BHA2"/>
<feature type="compositionally biased region" description="Low complexity" evidence="9">
    <location>
        <begin position="227"/>
        <end position="247"/>
    </location>
</feature>
<gene>
    <name evidence="11" type="ORF">CYLTODRAFT_394412</name>
</gene>
<dbReference type="PANTHER" id="PTHR14003">
    <property type="entry name" value="TRANSCRIPTIONAL REPRESSOR PROTEIN YY"/>
    <property type="match status" value="1"/>
</dbReference>
<sequence length="300" mass="33177">MPRVATQKSDSYSSSSSSTPAKKKHVCPTCDRAFTTSGHLARHSRVHTGERNHKCPFPGCETRCSRQDNLQQHYRIHLSPGSRRNSARSNIARVLNNNAPPVAKKEESPPPNLEPASYYNRSMTPPDSPPALTPATLGPPHASLPPSSSPTDTYYESPNNGTSGYTYVHSTPAPQQPTNQLSPVHSHQMLHHTQPHSHTHLQSHPMSTQSSTLAHPHHQQPYEPPSRHSISHISPPSPESSSGPSTPYQQYAHDTYAHQHVARYDSPKPVLPPLRGVERGYYYNNSNAPPQDWRGKGIVQ</sequence>